<dbReference type="SUPFAM" id="SSF52540">
    <property type="entry name" value="P-loop containing nucleoside triphosphate hydrolases"/>
    <property type="match status" value="1"/>
</dbReference>
<evidence type="ECO:0000256" key="2">
    <source>
        <dbReference type="SAM" id="MobiDB-lite"/>
    </source>
</evidence>
<dbReference type="PANTHER" id="PTHR10039:SF5">
    <property type="entry name" value="NACHT DOMAIN-CONTAINING PROTEIN"/>
    <property type="match status" value="1"/>
</dbReference>
<dbReference type="Proteomes" id="UP000544331">
    <property type="component" value="Unassembled WGS sequence"/>
</dbReference>
<evidence type="ECO:0000313" key="4">
    <source>
        <dbReference type="EMBL" id="KAF5697080.1"/>
    </source>
</evidence>
<keyword evidence="1" id="KW-0677">Repeat</keyword>
<evidence type="ECO:0000313" key="5">
    <source>
        <dbReference type="Proteomes" id="UP000544331"/>
    </source>
</evidence>
<evidence type="ECO:0000256" key="1">
    <source>
        <dbReference type="ARBA" id="ARBA00022737"/>
    </source>
</evidence>
<keyword evidence="5" id="KW-1185">Reference proteome</keyword>
<sequence>MNPAYSRELLDILPATGGASRDSWPKPPESEDAGSHRRQLLESLRFEQIDSRKTTIKTAYSKTCRWFLKHPDYLSWLDSEKKSQHRGILWIRGKSGAGKSTIMKFIYTQMKKTDIPIKALTISFFFNAAGELLEKSVSGMYRSLLLQLLEGFPDLQKILDDPDIISRDQTACPPLHILKDLFRSAISYLDNRALTCFVDALDECNAQQVKDMVEFFEEVAEQCAQDNMRFQVCFSSRHALYIDVKSGIRLILEGQDGHNDDLDCYTTRYLRMQDADLKKKVKERVLEKAAGDFLRVTKVVRIVNNQYRRGGLSLWTKLDEAIEMPLENY</sequence>
<dbReference type="InterPro" id="IPR056884">
    <property type="entry name" value="NPHP3-like_N"/>
</dbReference>
<feature type="region of interest" description="Disordered" evidence="2">
    <location>
        <begin position="12"/>
        <end position="37"/>
    </location>
</feature>
<comment type="caution">
    <text evidence="4">The sequence shown here is derived from an EMBL/GenBank/DDBJ whole genome shotgun (WGS) entry which is preliminary data.</text>
</comment>
<proteinExistence type="predicted"/>
<dbReference type="PANTHER" id="PTHR10039">
    <property type="entry name" value="AMELOGENIN"/>
    <property type="match status" value="1"/>
</dbReference>
<name>A0A8H6CYU8_9HYPO</name>
<organism evidence="4 5">
    <name type="scientific">Fusarium mundagurra</name>
    <dbReference type="NCBI Taxonomy" id="1567541"/>
    <lineage>
        <taxon>Eukaryota</taxon>
        <taxon>Fungi</taxon>
        <taxon>Dikarya</taxon>
        <taxon>Ascomycota</taxon>
        <taxon>Pezizomycotina</taxon>
        <taxon>Sordariomycetes</taxon>
        <taxon>Hypocreomycetidae</taxon>
        <taxon>Hypocreales</taxon>
        <taxon>Nectriaceae</taxon>
        <taxon>Fusarium</taxon>
        <taxon>Fusarium fujikuroi species complex</taxon>
    </lineage>
</organism>
<dbReference type="InterPro" id="IPR027417">
    <property type="entry name" value="P-loop_NTPase"/>
</dbReference>
<dbReference type="OrthoDB" id="194358at2759"/>
<feature type="domain" description="Nephrocystin 3-like N-terminal" evidence="3">
    <location>
        <begin position="63"/>
        <end position="237"/>
    </location>
</feature>
<dbReference type="AlphaFoldDB" id="A0A8H6CYU8"/>
<protein>
    <recommendedName>
        <fullName evidence="3">Nephrocystin 3-like N-terminal domain-containing protein</fullName>
    </recommendedName>
</protein>
<dbReference type="Pfam" id="PF24883">
    <property type="entry name" value="NPHP3_N"/>
    <property type="match status" value="1"/>
</dbReference>
<reference evidence="4 5" key="1">
    <citation type="submission" date="2020-05" db="EMBL/GenBank/DDBJ databases">
        <title>Identification and distribution of gene clusters putatively required for synthesis of sphingolipid metabolism inhibitors in phylogenetically diverse species of the filamentous fungus Fusarium.</title>
        <authorList>
            <person name="Kim H.-S."/>
            <person name="Busman M."/>
            <person name="Brown D.W."/>
            <person name="Divon H."/>
            <person name="Uhlig S."/>
            <person name="Proctor R.H."/>
        </authorList>
    </citation>
    <scope>NUCLEOTIDE SEQUENCE [LARGE SCALE GENOMIC DNA]</scope>
    <source>
        <strain evidence="4 5">NRRL 66235</strain>
    </source>
</reference>
<accession>A0A8H6CYU8</accession>
<evidence type="ECO:0000259" key="3">
    <source>
        <dbReference type="Pfam" id="PF24883"/>
    </source>
</evidence>
<dbReference type="Gene3D" id="3.40.50.300">
    <property type="entry name" value="P-loop containing nucleotide triphosphate hydrolases"/>
    <property type="match status" value="1"/>
</dbReference>
<gene>
    <name evidence="4" type="ORF">FMUND_15523</name>
</gene>
<dbReference type="EMBL" id="JAAOAN010001083">
    <property type="protein sequence ID" value="KAF5697080.1"/>
    <property type="molecule type" value="Genomic_DNA"/>
</dbReference>